<feature type="chain" id="PRO_5001647048" evidence="1">
    <location>
        <begin position="19"/>
        <end position="76"/>
    </location>
</feature>
<feature type="signal peptide" evidence="1">
    <location>
        <begin position="1"/>
        <end position="18"/>
    </location>
</feature>
<dbReference type="HOGENOM" id="CLU_187829_0_0_1"/>
<sequence>MQFQPFAFVLFYVLSVAATVQRDLPTPSVLTAEKIYHTLIDKSPFLVDRTTTIVWTQSAISTQSRAAVSPTPSIAN</sequence>
<keyword evidence="1" id="KW-0732">Signal</keyword>
<dbReference type="AlphaFoldDB" id="A0A067TPT6"/>
<evidence type="ECO:0000313" key="3">
    <source>
        <dbReference type="Proteomes" id="UP000027222"/>
    </source>
</evidence>
<organism evidence="2 3">
    <name type="scientific">Galerina marginata (strain CBS 339.88)</name>
    <dbReference type="NCBI Taxonomy" id="685588"/>
    <lineage>
        <taxon>Eukaryota</taxon>
        <taxon>Fungi</taxon>
        <taxon>Dikarya</taxon>
        <taxon>Basidiomycota</taxon>
        <taxon>Agaricomycotina</taxon>
        <taxon>Agaricomycetes</taxon>
        <taxon>Agaricomycetidae</taxon>
        <taxon>Agaricales</taxon>
        <taxon>Agaricineae</taxon>
        <taxon>Strophariaceae</taxon>
        <taxon>Galerina</taxon>
    </lineage>
</organism>
<reference evidence="3" key="1">
    <citation type="journal article" date="2014" name="Proc. Natl. Acad. Sci. U.S.A.">
        <title>Extensive sampling of basidiomycete genomes demonstrates inadequacy of the white-rot/brown-rot paradigm for wood decay fungi.</title>
        <authorList>
            <person name="Riley R."/>
            <person name="Salamov A.A."/>
            <person name="Brown D.W."/>
            <person name="Nagy L.G."/>
            <person name="Floudas D."/>
            <person name="Held B.W."/>
            <person name="Levasseur A."/>
            <person name="Lombard V."/>
            <person name="Morin E."/>
            <person name="Otillar R."/>
            <person name="Lindquist E.A."/>
            <person name="Sun H."/>
            <person name="LaButti K.M."/>
            <person name="Schmutz J."/>
            <person name="Jabbour D."/>
            <person name="Luo H."/>
            <person name="Baker S.E."/>
            <person name="Pisabarro A.G."/>
            <person name="Walton J.D."/>
            <person name="Blanchette R.A."/>
            <person name="Henrissat B."/>
            <person name="Martin F."/>
            <person name="Cullen D."/>
            <person name="Hibbett D.S."/>
            <person name="Grigoriev I.V."/>
        </authorList>
    </citation>
    <scope>NUCLEOTIDE SEQUENCE [LARGE SCALE GENOMIC DNA]</scope>
    <source>
        <strain evidence="3">CBS 339.88</strain>
    </source>
</reference>
<keyword evidence="3" id="KW-1185">Reference proteome</keyword>
<name>A0A067TPT6_GALM3</name>
<accession>A0A067TPT6</accession>
<dbReference type="Proteomes" id="UP000027222">
    <property type="component" value="Unassembled WGS sequence"/>
</dbReference>
<protein>
    <submittedName>
        <fullName evidence="2">Uncharacterized protein</fullName>
    </submittedName>
</protein>
<evidence type="ECO:0000313" key="2">
    <source>
        <dbReference type="EMBL" id="KDR80948.1"/>
    </source>
</evidence>
<dbReference type="OrthoDB" id="3025387at2759"/>
<proteinExistence type="predicted"/>
<gene>
    <name evidence="2" type="ORF">GALMADRAFT_1116675</name>
</gene>
<dbReference type="EMBL" id="KL142371">
    <property type="protein sequence ID" value="KDR80948.1"/>
    <property type="molecule type" value="Genomic_DNA"/>
</dbReference>
<evidence type="ECO:0000256" key="1">
    <source>
        <dbReference type="SAM" id="SignalP"/>
    </source>
</evidence>